<evidence type="ECO:0000259" key="1">
    <source>
        <dbReference type="Pfam" id="PF09967"/>
    </source>
</evidence>
<dbReference type="Proteomes" id="UP000663499">
    <property type="component" value="Chromosome"/>
</dbReference>
<dbReference type="KEGG" id="alka:J0B03_04940"/>
<reference evidence="3" key="1">
    <citation type="submission" date="2021-03" db="EMBL/GenBank/DDBJ databases">
        <title>Alkalibacter marinus sp. nov., isolated from tidal flat sediment.</title>
        <authorList>
            <person name="Namirimu T."/>
            <person name="Yang J.-A."/>
            <person name="Yang S.-H."/>
            <person name="Kim Y.-J."/>
            <person name="Kwon K.K."/>
        </authorList>
    </citation>
    <scope>NUCLEOTIDE SEQUENCE</scope>
    <source>
        <strain evidence="3">ES005</strain>
    </source>
</reference>
<evidence type="ECO:0008006" key="5">
    <source>
        <dbReference type="Google" id="ProtNLM"/>
    </source>
</evidence>
<feature type="domain" description="Putative metallopeptidase" evidence="2">
    <location>
        <begin position="17"/>
        <end position="164"/>
    </location>
</feature>
<keyword evidence="4" id="KW-1185">Reference proteome</keyword>
<dbReference type="SUPFAM" id="SSF53300">
    <property type="entry name" value="vWA-like"/>
    <property type="match status" value="1"/>
</dbReference>
<dbReference type="InterPro" id="IPR025154">
    <property type="entry name" value="Put_metallopeptidase_dom"/>
</dbReference>
<feature type="domain" description="VWA-like" evidence="1">
    <location>
        <begin position="280"/>
        <end position="418"/>
    </location>
</feature>
<sequence>MDAKEERMEILALELLQDARDSLVLSLRFLDRALHRCRWTPVSEEALGTNTMDVYFQPRYLLKKFKEERNEPARDLLHMVLHCILAHPFTADGKNKRHWDLACDMVVEDIILQLQLGMCRTYRDGKEKEVLEQWKKRDLKGMAENIYHHLEETSLEEEETRNLETLFFRDHHDYWKESKGFGRMDEWKQLSQQVKTDLETYSKALASRSDGLIQNLRQVHRDRINYEAFLRKFAVLHEEMKINDDEFDYVFYTYGMELYGNMPLVEPLEYAEETRIRDFVIALDTSGSCSGELIQSFLEKTYSILQNTGSFFQKVNIYIVMSDNKVQQVTHITSTEEFNAYLKDLQIIGLGGTDFRPVFEYVDQLVETGALENLKGLIYFTDGYGRFPGKKPDYDTAFVFLEEEEGPQVPSWAIKITLGEQELKR</sequence>
<dbReference type="EMBL" id="CP071444">
    <property type="protein sequence ID" value="QSX09414.1"/>
    <property type="molecule type" value="Genomic_DNA"/>
</dbReference>
<protein>
    <recommendedName>
        <fullName evidence="5">VWA-like domain-containing protein</fullName>
    </recommendedName>
</protein>
<dbReference type="Gene3D" id="3.40.50.410">
    <property type="entry name" value="von Willebrand factor, type A domain"/>
    <property type="match status" value="1"/>
</dbReference>
<dbReference type="InterPro" id="IPR036465">
    <property type="entry name" value="vWFA_dom_sf"/>
</dbReference>
<name>A0A975AJ65_9FIRM</name>
<dbReference type="AlphaFoldDB" id="A0A975AJ65"/>
<proteinExistence type="predicted"/>
<dbReference type="CDD" id="cd00198">
    <property type="entry name" value="vWFA"/>
    <property type="match status" value="1"/>
</dbReference>
<gene>
    <name evidence="3" type="ORF">J0B03_04940</name>
</gene>
<dbReference type="PANTHER" id="PTHR38730">
    <property type="entry name" value="SLL7028 PROTEIN"/>
    <property type="match status" value="1"/>
</dbReference>
<evidence type="ECO:0000313" key="4">
    <source>
        <dbReference type="Proteomes" id="UP000663499"/>
    </source>
</evidence>
<accession>A0A975AJ65</accession>
<dbReference type="PANTHER" id="PTHR38730:SF1">
    <property type="entry name" value="SLL7028 PROTEIN"/>
    <property type="match status" value="1"/>
</dbReference>
<dbReference type="Pfam" id="PF13203">
    <property type="entry name" value="DUF2201_N"/>
    <property type="match status" value="1"/>
</dbReference>
<dbReference type="Pfam" id="PF09967">
    <property type="entry name" value="DUF2201"/>
    <property type="match status" value="1"/>
</dbReference>
<evidence type="ECO:0000313" key="3">
    <source>
        <dbReference type="EMBL" id="QSX09414.1"/>
    </source>
</evidence>
<dbReference type="InterPro" id="IPR018698">
    <property type="entry name" value="VWA-like_dom"/>
</dbReference>
<dbReference type="RefSeq" id="WP_207300749.1">
    <property type="nucleotide sequence ID" value="NZ_CP071444.1"/>
</dbReference>
<organism evidence="3 4">
    <name type="scientific">Alkalibacter rhizosphaerae</name>
    <dbReference type="NCBI Taxonomy" id="2815577"/>
    <lineage>
        <taxon>Bacteria</taxon>
        <taxon>Bacillati</taxon>
        <taxon>Bacillota</taxon>
        <taxon>Clostridia</taxon>
        <taxon>Eubacteriales</taxon>
        <taxon>Eubacteriaceae</taxon>
        <taxon>Alkalibacter</taxon>
    </lineage>
</organism>
<evidence type="ECO:0000259" key="2">
    <source>
        <dbReference type="Pfam" id="PF13203"/>
    </source>
</evidence>